<dbReference type="PROSITE" id="PS51885">
    <property type="entry name" value="NEPRILYSIN"/>
    <property type="match status" value="1"/>
</dbReference>
<feature type="domain" description="Peptidase M13 C-terminal" evidence="9">
    <location>
        <begin position="475"/>
        <end position="679"/>
    </location>
</feature>
<dbReference type="Gene3D" id="1.10.1380.10">
    <property type="entry name" value="Neutral endopeptidase , domain2"/>
    <property type="match status" value="1"/>
</dbReference>
<dbReference type="PANTHER" id="PTHR11733">
    <property type="entry name" value="ZINC METALLOPROTEASE FAMILY M13 NEPRILYSIN-RELATED"/>
    <property type="match status" value="1"/>
</dbReference>
<dbReference type="Proteomes" id="UP001285263">
    <property type="component" value="Unassembled WGS sequence"/>
</dbReference>
<dbReference type="SUPFAM" id="SSF55486">
    <property type="entry name" value="Metalloproteases ('zincins'), catalytic domain"/>
    <property type="match status" value="1"/>
</dbReference>
<evidence type="ECO:0000256" key="2">
    <source>
        <dbReference type="ARBA" id="ARBA00007357"/>
    </source>
</evidence>
<keyword evidence="5 11" id="KW-0378">Hydrolase</keyword>
<comment type="similarity">
    <text evidence="2">Belongs to the peptidase M13 family.</text>
</comment>
<dbReference type="EC" id="3.4.24.-" evidence="11"/>
<organism evidence="11 12">
    <name type="scientific">Roseateles agri</name>
    <dbReference type="NCBI Taxonomy" id="3098619"/>
    <lineage>
        <taxon>Bacteria</taxon>
        <taxon>Pseudomonadati</taxon>
        <taxon>Pseudomonadota</taxon>
        <taxon>Betaproteobacteria</taxon>
        <taxon>Burkholderiales</taxon>
        <taxon>Sphaerotilaceae</taxon>
        <taxon>Roseateles</taxon>
    </lineage>
</organism>
<dbReference type="InterPro" id="IPR042089">
    <property type="entry name" value="Peptidase_M13_dom_2"/>
</dbReference>
<name>A0ABU5DN44_9BURK</name>
<evidence type="ECO:0000313" key="12">
    <source>
        <dbReference type="Proteomes" id="UP001285263"/>
    </source>
</evidence>
<dbReference type="GO" id="GO:0016787">
    <property type="term" value="F:hydrolase activity"/>
    <property type="evidence" value="ECO:0007669"/>
    <property type="project" value="UniProtKB-KW"/>
</dbReference>
<keyword evidence="4" id="KW-0479">Metal-binding</keyword>
<evidence type="ECO:0000313" key="11">
    <source>
        <dbReference type="EMBL" id="MDY0747731.1"/>
    </source>
</evidence>
<sequence>MQGSFLAPVLALLLVVSGISAAPCLAQGAQPPSGVYLDDQDANVRPQDDFYAHAVGGWIARVKGPAYLPGWSASRELQLNVYEGLDRDIQSLAAEPHATPNQRKLAEFYTSYMDVDRIDAAGLRPLQRYFREIDGATGPRGIVRAMALLSSQGLDIGFGVWVHADDEAPERYLADFVQSDLSLPERTYYVSTEPHYAGLREAYLGHVERVLTLAGVKDPARQAKAIVAMETRLATAQWTQVATRVPGATTHRSQRAQLASQFPGLDLELYAQGIGIRAEAARFNVSQPSYFTAFGQQLREVPPEVWQAYLKYRLIDHLARFLPAPYRDEADRFYTFTLAGATGTRPRWLRAIGAIEATMGDALGELYVQRHFPPAAKARAQVVLDDVIAAFRERIETSDWLSETGKRGAIAKLDKLVIRLGAPDRIHSYAGLHIDRMDPVGNWMRARALLSSFEVGKLQRPVDREEWTMSAQSVNGYYSVSRNQVVLPAALLQPPYFQAGADDAVNYGALGFFIAHELSHAFDRAGSQYDGAGRRVEWMSAADRAEFERRAHALIEQYGGYEVAPGQHLNGELTIGENIADNAGLAIAHAAYERALRRSPTTKGETLDGLNADQRFFLGFARIWASEPIKSAADIRQALSDTHAPDRLRVIGAAMNQEAFYKAFDARSGDAMFMPPEKRTNIW</sequence>
<evidence type="ECO:0000256" key="4">
    <source>
        <dbReference type="ARBA" id="ARBA00022723"/>
    </source>
</evidence>
<keyword evidence="3" id="KW-0645">Protease</keyword>
<evidence type="ECO:0000259" key="9">
    <source>
        <dbReference type="Pfam" id="PF01431"/>
    </source>
</evidence>
<protein>
    <submittedName>
        <fullName evidence="11">M13 family metallopeptidase</fullName>
        <ecNumber evidence="11">3.4.24.-</ecNumber>
    </submittedName>
</protein>
<dbReference type="Pfam" id="PF05649">
    <property type="entry name" value="Peptidase_M13_N"/>
    <property type="match status" value="1"/>
</dbReference>
<evidence type="ECO:0000256" key="3">
    <source>
        <dbReference type="ARBA" id="ARBA00022670"/>
    </source>
</evidence>
<dbReference type="PRINTS" id="PR00786">
    <property type="entry name" value="NEPRILYSIN"/>
</dbReference>
<dbReference type="InterPro" id="IPR008753">
    <property type="entry name" value="Peptidase_M13_N"/>
</dbReference>
<feature type="signal peptide" evidence="8">
    <location>
        <begin position="1"/>
        <end position="21"/>
    </location>
</feature>
<comment type="cofactor">
    <cofactor evidence="1">
        <name>Zn(2+)</name>
        <dbReference type="ChEBI" id="CHEBI:29105"/>
    </cofactor>
</comment>
<dbReference type="Pfam" id="PF01431">
    <property type="entry name" value="Peptidase_M13"/>
    <property type="match status" value="1"/>
</dbReference>
<dbReference type="Gene3D" id="3.40.390.10">
    <property type="entry name" value="Collagenase (Catalytic Domain)"/>
    <property type="match status" value="1"/>
</dbReference>
<gene>
    <name evidence="11" type="ORF">SNE35_24725</name>
</gene>
<evidence type="ECO:0000256" key="5">
    <source>
        <dbReference type="ARBA" id="ARBA00022801"/>
    </source>
</evidence>
<proteinExistence type="inferred from homology"/>
<feature type="chain" id="PRO_5046905362" evidence="8">
    <location>
        <begin position="22"/>
        <end position="683"/>
    </location>
</feature>
<evidence type="ECO:0000256" key="1">
    <source>
        <dbReference type="ARBA" id="ARBA00001947"/>
    </source>
</evidence>
<keyword evidence="6" id="KW-0862">Zinc</keyword>
<evidence type="ECO:0000256" key="7">
    <source>
        <dbReference type="ARBA" id="ARBA00023049"/>
    </source>
</evidence>
<dbReference type="RefSeq" id="WP_320425686.1">
    <property type="nucleotide sequence ID" value="NZ_JAXCLA010000008.1"/>
</dbReference>
<accession>A0ABU5DN44</accession>
<dbReference type="InterPro" id="IPR018497">
    <property type="entry name" value="Peptidase_M13_C"/>
</dbReference>
<dbReference type="InterPro" id="IPR000718">
    <property type="entry name" value="Peptidase_M13"/>
</dbReference>
<dbReference type="EMBL" id="JAXCLA010000008">
    <property type="protein sequence ID" value="MDY0747731.1"/>
    <property type="molecule type" value="Genomic_DNA"/>
</dbReference>
<evidence type="ECO:0000256" key="6">
    <source>
        <dbReference type="ARBA" id="ARBA00022833"/>
    </source>
</evidence>
<evidence type="ECO:0000259" key="10">
    <source>
        <dbReference type="Pfam" id="PF05649"/>
    </source>
</evidence>
<evidence type="ECO:0000256" key="8">
    <source>
        <dbReference type="SAM" id="SignalP"/>
    </source>
</evidence>
<reference evidence="11 12" key="1">
    <citation type="submission" date="2023-11" db="EMBL/GenBank/DDBJ databases">
        <title>Paucibacter sp. nov., isolated from fresh soil in Korea.</title>
        <authorList>
            <person name="Le N.T.T."/>
        </authorList>
    </citation>
    <scope>NUCLEOTIDE SEQUENCE [LARGE SCALE GENOMIC DNA]</scope>
    <source>
        <strain evidence="11 12">R3-3</strain>
    </source>
</reference>
<keyword evidence="7" id="KW-0482">Metalloprotease</keyword>
<dbReference type="CDD" id="cd08662">
    <property type="entry name" value="M13"/>
    <property type="match status" value="1"/>
</dbReference>
<keyword evidence="8" id="KW-0732">Signal</keyword>
<dbReference type="PANTHER" id="PTHR11733:SF167">
    <property type="entry name" value="FI17812P1-RELATED"/>
    <property type="match status" value="1"/>
</dbReference>
<keyword evidence="12" id="KW-1185">Reference proteome</keyword>
<dbReference type="InterPro" id="IPR024079">
    <property type="entry name" value="MetalloPept_cat_dom_sf"/>
</dbReference>
<feature type="domain" description="Peptidase M13 N-terminal" evidence="10">
    <location>
        <begin position="46"/>
        <end position="423"/>
    </location>
</feature>
<comment type="caution">
    <text evidence="11">The sequence shown here is derived from an EMBL/GenBank/DDBJ whole genome shotgun (WGS) entry which is preliminary data.</text>
</comment>